<evidence type="ECO:0000256" key="3">
    <source>
        <dbReference type="PROSITE-ProRule" id="PRU00284"/>
    </source>
</evidence>
<feature type="domain" description="HAMP" evidence="5">
    <location>
        <begin position="207"/>
        <end position="260"/>
    </location>
</feature>
<dbReference type="Pfam" id="PF00672">
    <property type="entry name" value="HAMP"/>
    <property type="match status" value="1"/>
</dbReference>
<evidence type="ECO:0000313" key="7">
    <source>
        <dbReference type="Proteomes" id="UP000787635"/>
    </source>
</evidence>
<dbReference type="EMBL" id="JAAVNE010000001">
    <property type="protein sequence ID" value="NKC29515.1"/>
    <property type="molecule type" value="Genomic_DNA"/>
</dbReference>
<dbReference type="Pfam" id="PF00015">
    <property type="entry name" value="MCPsignal"/>
    <property type="match status" value="1"/>
</dbReference>
<dbReference type="SMART" id="SM00304">
    <property type="entry name" value="HAMP"/>
    <property type="match status" value="1"/>
</dbReference>
<gene>
    <name evidence="6" type="ORF">HEQ75_01475</name>
</gene>
<accession>A0ABX1E3H8</accession>
<evidence type="ECO:0000259" key="4">
    <source>
        <dbReference type="PROSITE" id="PS50111"/>
    </source>
</evidence>
<dbReference type="PANTHER" id="PTHR32089">
    <property type="entry name" value="METHYL-ACCEPTING CHEMOTAXIS PROTEIN MCPB"/>
    <property type="match status" value="1"/>
</dbReference>
<name>A0ABX1E3H8_9PROT</name>
<feature type="domain" description="Methyl-accepting transducer" evidence="4">
    <location>
        <begin position="300"/>
        <end position="536"/>
    </location>
</feature>
<dbReference type="Pfam" id="PF12729">
    <property type="entry name" value="4HB_MCP_1"/>
    <property type="match status" value="1"/>
</dbReference>
<dbReference type="Gene3D" id="6.10.340.10">
    <property type="match status" value="1"/>
</dbReference>
<comment type="caution">
    <text evidence="6">The sequence shown here is derived from an EMBL/GenBank/DDBJ whole genome shotgun (WGS) entry which is preliminary data.</text>
</comment>
<dbReference type="SUPFAM" id="SSF58104">
    <property type="entry name" value="Methyl-accepting chemotaxis protein (MCP) signaling domain"/>
    <property type="match status" value="1"/>
</dbReference>
<dbReference type="PRINTS" id="PR00260">
    <property type="entry name" value="CHEMTRNSDUCR"/>
</dbReference>
<dbReference type="RefSeq" id="WP_168027130.1">
    <property type="nucleotide sequence ID" value="NZ_JAAVNE010000001.1"/>
</dbReference>
<dbReference type="InterPro" id="IPR024478">
    <property type="entry name" value="HlyB_4HB_MCP"/>
</dbReference>
<dbReference type="PANTHER" id="PTHR32089:SF112">
    <property type="entry name" value="LYSOZYME-LIKE PROTEIN-RELATED"/>
    <property type="match status" value="1"/>
</dbReference>
<organism evidence="6 7">
    <name type="scientific">Falsiroseomonas selenitidurans</name>
    <dbReference type="NCBI Taxonomy" id="2716335"/>
    <lineage>
        <taxon>Bacteria</taxon>
        <taxon>Pseudomonadati</taxon>
        <taxon>Pseudomonadota</taxon>
        <taxon>Alphaproteobacteria</taxon>
        <taxon>Acetobacterales</taxon>
        <taxon>Roseomonadaceae</taxon>
        <taxon>Falsiroseomonas</taxon>
    </lineage>
</organism>
<evidence type="ECO:0000256" key="1">
    <source>
        <dbReference type="ARBA" id="ARBA00023224"/>
    </source>
</evidence>
<evidence type="ECO:0000313" key="6">
    <source>
        <dbReference type="EMBL" id="NKC29515.1"/>
    </source>
</evidence>
<keyword evidence="1 3" id="KW-0807">Transducer</keyword>
<dbReference type="Proteomes" id="UP000787635">
    <property type="component" value="Unassembled WGS sequence"/>
</dbReference>
<dbReference type="PROSITE" id="PS50885">
    <property type="entry name" value="HAMP"/>
    <property type="match status" value="1"/>
</dbReference>
<protein>
    <submittedName>
        <fullName evidence="6">Methyl-accepting chemotaxis protein</fullName>
    </submittedName>
</protein>
<sequence>MSIRERLIAAFAFLLLALAGIGGFAIDRMRAVDNATAEIVDNWLPSNQALGHLRASLSEIRISVLNHVNSDDAARMRTLEESIERWTRELGGSKREYEALISSPRERQIYTAAAEAITVYLREVPPILELSRTNRRAEAGAALTRNLVPAGNIVTRTLTELEELNAAGAAAASALADATYESARSLILAGIGTTLLLGVAVALLILRAINGGIAAVIAPMQRLSQGDLTAQVPDIAARTEMGRIAAALRVFKTALEEKQRADAAIRQEAEAKAQRAEAVARLVATFEADAEAALAGVATATQQLDAMAGSMTTTAREGESRAASVAAAAEQASASVQNVAAAAEQLGASIAEIARRVTDSATAARNAADGARASDAAITGLSESAQRIGDVVRLIADIAGQTNLLALNATIEAARAGEHGKGFAVVASEVKALAAQTAKATEQIGAQIATMQAETRGAVDAIRGITATIDQVDQITVQVAAAAEEQASATQEIVRAVAEAASGTREVSRYTGELSQGAVATGQAATQVGQSSAELTQRSQRLRTQVGGFLSGIRAA</sequence>
<keyword evidence="7" id="KW-1185">Reference proteome</keyword>
<proteinExistence type="inferred from homology"/>
<dbReference type="Gene3D" id="1.10.287.950">
    <property type="entry name" value="Methyl-accepting chemotaxis protein"/>
    <property type="match status" value="1"/>
</dbReference>
<dbReference type="InterPro" id="IPR004089">
    <property type="entry name" value="MCPsignal_dom"/>
</dbReference>
<dbReference type="SMART" id="SM00283">
    <property type="entry name" value="MA"/>
    <property type="match status" value="1"/>
</dbReference>
<dbReference type="PROSITE" id="PS50111">
    <property type="entry name" value="CHEMOTAXIS_TRANSDUC_2"/>
    <property type="match status" value="1"/>
</dbReference>
<dbReference type="InterPro" id="IPR003660">
    <property type="entry name" value="HAMP_dom"/>
</dbReference>
<reference evidence="6 7" key="1">
    <citation type="submission" date="2020-03" db="EMBL/GenBank/DDBJ databases">
        <title>Roseomonas selenitidurans sp. nov. isolated from urban soil.</title>
        <authorList>
            <person name="Liu H."/>
        </authorList>
    </citation>
    <scope>NUCLEOTIDE SEQUENCE [LARGE SCALE GENOMIC DNA]</scope>
    <source>
        <strain evidence="6 7">BU-1</strain>
    </source>
</reference>
<evidence type="ECO:0000259" key="5">
    <source>
        <dbReference type="PROSITE" id="PS50885"/>
    </source>
</evidence>
<evidence type="ECO:0000256" key="2">
    <source>
        <dbReference type="ARBA" id="ARBA00029447"/>
    </source>
</evidence>
<comment type="similarity">
    <text evidence="2">Belongs to the methyl-accepting chemotaxis (MCP) protein family.</text>
</comment>
<dbReference type="InterPro" id="IPR004090">
    <property type="entry name" value="Chemotax_Me-accpt_rcpt"/>
</dbReference>